<dbReference type="EMBL" id="JAENHO010000025">
    <property type="protein sequence ID" value="MBL7262038.1"/>
    <property type="molecule type" value="Genomic_DNA"/>
</dbReference>
<sequence length="166" mass="16924">MATIRGILVPALLGVLSGCSVLGGGSPTPTPTPVTAPPSAKAGFGGPEPAAQSVTEEMFQTPSKNIVCALTSSEVRCDIAKKSWAPPPEPADCDFDWGNGLVVTGGKVTFTCASDTVLGSARITLEYGEAIRAGTVRCDSASSGLKCRDVDTGHGFTLATANYTVF</sequence>
<dbReference type="PROSITE" id="PS51257">
    <property type="entry name" value="PROKAR_LIPOPROTEIN"/>
    <property type="match status" value="1"/>
</dbReference>
<dbReference type="Proteomes" id="UP000598996">
    <property type="component" value="Unassembled WGS sequence"/>
</dbReference>
<feature type="chain" id="PRO_5046542880" evidence="1">
    <location>
        <begin position="23"/>
        <end position="166"/>
    </location>
</feature>
<proteinExistence type="predicted"/>
<dbReference type="Pfam" id="PF20341">
    <property type="entry name" value="DUF6636"/>
    <property type="match status" value="1"/>
</dbReference>
<comment type="caution">
    <text evidence="2">The sequence shown here is derived from an EMBL/GenBank/DDBJ whole genome shotgun (WGS) entry which is preliminary data.</text>
</comment>
<evidence type="ECO:0000313" key="3">
    <source>
        <dbReference type="Proteomes" id="UP000598996"/>
    </source>
</evidence>
<evidence type="ECO:0000256" key="1">
    <source>
        <dbReference type="SAM" id="SignalP"/>
    </source>
</evidence>
<evidence type="ECO:0000313" key="2">
    <source>
        <dbReference type="EMBL" id="MBL7262038.1"/>
    </source>
</evidence>
<keyword evidence="1" id="KW-0732">Signal</keyword>
<name>A0ABS1W659_9ACTN</name>
<organism evidence="2 3">
    <name type="scientific">Paractinoplanes lichenicola</name>
    <dbReference type="NCBI Taxonomy" id="2802976"/>
    <lineage>
        <taxon>Bacteria</taxon>
        <taxon>Bacillati</taxon>
        <taxon>Actinomycetota</taxon>
        <taxon>Actinomycetes</taxon>
        <taxon>Micromonosporales</taxon>
        <taxon>Micromonosporaceae</taxon>
        <taxon>Paractinoplanes</taxon>
    </lineage>
</organism>
<dbReference type="RefSeq" id="WP_203078586.1">
    <property type="nucleotide sequence ID" value="NZ_JAENHO010000025.1"/>
</dbReference>
<dbReference type="InterPro" id="IPR046576">
    <property type="entry name" value="DUF6636"/>
</dbReference>
<gene>
    <name evidence="2" type="ORF">JKJ07_47980</name>
</gene>
<keyword evidence="3" id="KW-1185">Reference proteome</keyword>
<reference evidence="2 3" key="1">
    <citation type="submission" date="2021-01" db="EMBL/GenBank/DDBJ databases">
        <title>Actinoplanes sp. nov. LDG1-01 isolated from lichen.</title>
        <authorList>
            <person name="Saeng-In P."/>
            <person name="Phongsopitanun W."/>
            <person name="Kanchanasin P."/>
            <person name="Yuki M."/>
            <person name="Kudo T."/>
            <person name="Ohkuma M."/>
            <person name="Tanasupawat S."/>
        </authorList>
    </citation>
    <scope>NUCLEOTIDE SEQUENCE [LARGE SCALE GENOMIC DNA]</scope>
    <source>
        <strain evidence="2 3">LDG1-01</strain>
    </source>
</reference>
<accession>A0ABS1W659</accession>
<feature type="signal peptide" evidence="1">
    <location>
        <begin position="1"/>
        <end position="22"/>
    </location>
</feature>
<protein>
    <submittedName>
        <fullName evidence="2">Uncharacterized protein</fullName>
    </submittedName>
</protein>